<dbReference type="EMBL" id="CP081864">
    <property type="protein sequence ID" value="QZN97895.1"/>
    <property type="molecule type" value="Genomic_DNA"/>
</dbReference>
<evidence type="ECO:0000256" key="4">
    <source>
        <dbReference type="ARBA" id="ARBA00023239"/>
    </source>
</evidence>
<evidence type="ECO:0000256" key="1">
    <source>
        <dbReference type="ARBA" id="ARBA00005495"/>
    </source>
</evidence>
<feature type="domain" description="CENP-V/GFA" evidence="5">
    <location>
        <begin position="2"/>
        <end position="115"/>
    </location>
</feature>
<organism evidence="6 7">
    <name type="scientific">Symbiopectobacterium purcellii</name>
    <dbReference type="NCBI Taxonomy" id="2871826"/>
    <lineage>
        <taxon>Bacteria</taxon>
        <taxon>Pseudomonadati</taxon>
        <taxon>Pseudomonadota</taxon>
        <taxon>Gammaproteobacteria</taxon>
        <taxon>Enterobacterales</taxon>
        <taxon>Enterobacteriaceae</taxon>
    </lineage>
</organism>
<reference evidence="6 7" key="1">
    <citation type="submission" date="2021-08" db="EMBL/GenBank/DDBJ databases">
        <title>Culture and genomic analysis of Symbiopectobacterium purcellii sp. nov. gen. nov., isolated from the leafhopper Empoasca decipiens.</title>
        <authorList>
            <person name="Nadal-Jimenez P."/>
            <person name="Siozios S."/>
            <person name="Halliday N."/>
            <person name="Camara M."/>
            <person name="Hurst G.D.D."/>
        </authorList>
    </citation>
    <scope>NUCLEOTIDE SEQUENCE [LARGE SCALE GENOMIC DNA]</scope>
    <source>
        <strain evidence="6 7">SyEd1</strain>
    </source>
</reference>
<dbReference type="InterPro" id="IPR011057">
    <property type="entry name" value="Mss4-like_sf"/>
</dbReference>
<dbReference type="SUPFAM" id="SSF51316">
    <property type="entry name" value="Mss4-like"/>
    <property type="match status" value="1"/>
</dbReference>
<keyword evidence="3" id="KW-0862">Zinc</keyword>
<dbReference type="Pfam" id="PF04828">
    <property type="entry name" value="GFA"/>
    <property type="match status" value="1"/>
</dbReference>
<keyword evidence="2" id="KW-0479">Metal-binding</keyword>
<evidence type="ECO:0000256" key="2">
    <source>
        <dbReference type="ARBA" id="ARBA00022723"/>
    </source>
</evidence>
<dbReference type="Gene3D" id="3.90.1590.10">
    <property type="entry name" value="glutathione-dependent formaldehyde- activating enzyme (gfa)"/>
    <property type="match status" value="1"/>
</dbReference>
<evidence type="ECO:0000259" key="5">
    <source>
        <dbReference type="PROSITE" id="PS51891"/>
    </source>
</evidence>
<evidence type="ECO:0000313" key="7">
    <source>
        <dbReference type="Proteomes" id="UP000825886"/>
    </source>
</evidence>
<dbReference type="PANTHER" id="PTHR33337:SF40">
    <property type="entry name" value="CENP-V_GFA DOMAIN-CONTAINING PROTEIN-RELATED"/>
    <property type="match status" value="1"/>
</dbReference>
<proteinExistence type="inferred from homology"/>
<accession>A0ABX9AY72</accession>
<comment type="similarity">
    <text evidence="1">Belongs to the Gfa family.</text>
</comment>
<protein>
    <submittedName>
        <fullName evidence="6">GFA family protein</fullName>
    </submittedName>
</protein>
<name>A0ABX9AY72_9ENTR</name>
<sequence>MTKGQCLCGAVTVQVPEACVHDVSVCHCNMCRQWGGGPLLAVECKHDVVLHGEENVTHYRSSEWAERTFCRICGTHLYYLLLETQTYELSAGIFPDDRKRLVSQIYIESKPDFYDFAQQTPMLTEQDILDQFNSNS</sequence>
<dbReference type="Proteomes" id="UP000825886">
    <property type="component" value="Chromosome"/>
</dbReference>
<dbReference type="InterPro" id="IPR006913">
    <property type="entry name" value="CENP-V/GFA"/>
</dbReference>
<dbReference type="PANTHER" id="PTHR33337">
    <property type="entry name" value="GFA DOMAIN-CONTAINING PROTEIN"/>
    <property type="match status" value="1"/>
</dbReference>
<gene>
    <name evidence="6" type="ORF">K6K13_01375</name>
</gene>
<evidence type="ECO:0000313" key="6">
    <source>
        <dbReference type="EMBL" id="QZN97895.1"/>
    </source>
</evidence>
<keyword evidence="4" id="KW-0456">Lyase</keyword>
<keyword evidence="7" id="KW-1185">Reference proteome</keyword>
<evidence type="ECO:0000256" key="3">
    <source>
        <dbReference type="ARBA" id="ARBA00022833"/>
    </source>
</evidence>
<dbReference type="PROSITE" id="PS51891">
    <property type="entry name" value="CENP_V_GFA"/>
    <property type="match status" value="1"/>
</dbReference>